<dbReference type="GO" id="GO:0006950">
    <property type="term" value="P:response to stress"/>
    <property type="evidence" value="ECO:0007669"/>
    <property type="project" value="TreeGrafter"/>
</dbReference>
<dbReference type="InterPro" id="IPR039422">
    <property type="entry name" value="MarR/SlyA-like"/>
</dbReference>
<evidence type="ECO:0000259" key="1">
    <source>
        <dbReference type="PROSITE" id="PS50995"/>
    </source>
</evidence>
<name>A0A1G8ERP1_9MICO</name>
<dbReference type="Proteomes" id="UP000198822">
    <property type="component" value="Chromosome I"/>
</dbReference>
<feature type="domain" description="HTH marR-type" evidence="1">
    <location>
        <begin position="25"/>
        <end position="161"/>
    </location>
</feature>
<organism evidence="2 3">
    <name type="scientific">Agrococcus jejuensis</name>
    <dbReference type="NCBI Taxonomy" id="399736"/>
    <lineage>
        <taxon>Bacteria</taxon>
        <taxon>Bacillati</taxon>
        <taxon>Actinomycetota</taxon>
        <taxon>Actinomycetes</taxon>
        <taxon>Micrococcales</taxon>
        <taxon>Microbacteriaceae</taxon>
        <taxon>Agrococcus</taxon>
    </lineage>
</organism>
<evidence type="ECO:0000313" key="3">
    <source>
        <dbReference type="Proteomes" id="UP000198822"/>
    </source>
</evidence>
<keyword evidence="3" id="KW-1185">Reference proteome</keyword>
<dbReference type="Pfam" id="PF12802">
    <property type="entry name" value="MarR_2"/>
    <property type="match status" value="1"/>
</dbReference>
<sequence>MLGMGNDDRARGSGYWYPERDGASTVDVLNLLRRYRAAETRMRARTRASMEMGETDLLALRTMLAAQRRGELVRQRDLAQVLGITSASVTVLVDRLEQSGHVERKPHPTDRRSTIVVATIETDHEVRETLGAMHQRMIAVVDDLTPAELEVVARFLSGMAASVEEASDLDAELRDVIRDDAGD</sequence>
<dbReference type="EMBL" id="LT629695">
    <property type="protein sequence ID" value="SDH72568.1"/>
    <property type="molecule type" value="Genomic_DNA"/>
</dbReference>
<dbReference type="Gene3D" id="1.10.10.10">
    <property type="entry name" value="Winged helix-like DNA-binding domain superfamily/Winged helix DNA-binding domain"/>
    <property type="match status" value="1"/>
</dbReference>
<dbReference type="PROSITE" id="PS50995">
    <property type="entry name" value="HTH_MARR_2"/>
    <property type="match status" value="1"/>
</dbReference>
<gene>
    <name evidence="2" type="ORF">SAMN04489720_2162</name>
</gene>
<dbReference type="PRINTS" id="PR00598">
    <property type="entry name" value="HTHMARR"/>
</dbReference>
<protein>
    <submittedName>
        <fullName evidence="2">MarR family protein</fullName>
    </submittedName>
</protein>
<dbReference type="SUPFAM" id="SSF46785">
    <property type="entry name" value="Winged helix' DNA-binding domain"/>
    <property type="match status" value="1"/>
</dbReference>
<proteinExistence type="predicted"/>
<dbReference type="PANTHER" id="PTHR33164:SF99">
    <property type="entry name" value="MARR FAMILY REGULATORY PROTEIN"/>
    <property type="match status" value="1"/>
</dbReference>
<accession>A0A1G8ERP1</accession>
<dbReference type="SMART" id="SM00347">
    <property type="entry name" value="HTH_MARR"/>
    <property type="match status" value="1"/>
</dbReference>
<reference evidence="3" key="1">
    <citation type="submission" date="2016-10" db="EMBL/GenBank/DDBJ databases">
        <authorList>
            <person name="Varghese N."/>
            <person name="Submissions S."/>
        </authorList>
    </citation>
    <scope>NUCLEOTIDE SEQUENCE [LARGE SCALE GENOMIC DNA]</scope>
    <source>
        <strain evidence="3">DSM 22002</strain>
    </source>
</reference>
<dbReference type="InterPro" id="IPR036388">
    <property type="entry name" value="WH-like_DNA-bd_sf"/>
</dbReference>
<dbReference type="AlphaFoldDB" id="A0A1G8ERP1"/>
<dbReference type="PANTHER" id="PTHR33164">
    <property type="entry name" value="TRANSCRIPTIONAL REGULATOR, MARR FAMILY"/>
    <property type="match status" value="1"/>
</dbReference>
<dbReference type="InterPro" id="IPR036390">
    <property type="entry name" value="WH_DNA-bd_sf"/>
</dbReference>
<dbReference type="GO" id="GO:0003700">
    <property type="term" value="F:DNA-binding transcription factor activity"/>
    <property type="evidence" value="ECO:0007669"/>
    <property type="project" value="InterPro"/>
</dbReference>
<dbReference type="STRING" id="399736.SAMN04489720_2162"/>
<evidence type="ECO:0000313" key="2">
    <source>
        <dbReference type="EMBL" id="SDH72568.1"/>
    </source>
</evidence>
<dbReference type="InterPro" id="IPR000835">
    <property type="entry name" value="HTH_MarR-typ"/>
</dbReference>